<evidence type="ECO:0000313" key="2">
    <source>
        <dbReference type="Proteomes" id="UP001497535"/>
    </source>
</evidence>
<proteinExistence type="predicted"/>
<dbReference type="Proteomes" id="UP001497535">
    <property type="component" value="Unassembled WGS sequence"/>
</dbReference>
<name>A0ACB1A7P9_MELEN</name>
<keyword evidence="2" id="KW-1185">Reference proteome</keyword>
<reference evidence="1" key="1">
    <citation type="submission" date="2023-11" db="EMBL/GenBank/DDBJ databases">
        <authorList>
            <person name="Poullet M."/>
        </authorList>
    </citation>
    <scope>NUCLEOTIDE SEQUENCE</scope>
    <source>
        <strain evidence="1">E1834</strain>
    </source>
</reference>
<evidence type="ECO:0000313" key="1">
    <source>
        <dbReference type="EMBL" id="CAK5087484.1"/>
    </source>
</evidence>
<sequence length="96" mass="11412">MRRYTDQFKVNMIVLVKNKNKYGKNVWLVGTIIDMTGKKCKISVPRLNSIIRRYVWQIKKFKFSIVNLCSEERTIIKLFDKMSLNGQQKASKKVWP</sequence>
<gene>
    <name evidence="1" type="ORF">MENTE1834_LOCUS35071</name>
</gene>
<dbReference type="EMBL" id="CAVMJV010000065">
    <property type="protein sequence ID" value="CAK5087484.1"/>
    <property type="molecule type" value="Genomic_DNA"/>
</dbReference>
<comment type="caution">
    <text evidence="1">The sequence shown here is derived from an EMBL/GenBank/DDBJ whole genome shotgun (WGS) entry which is preliminary data.</text>
</comment>
<protein>
    <submittedName>
        <fullName evidence="1">Uncharacterized protein</fullName>
    </submittedName>
</protein>
<accession>A0ACB1A7P9</accession>
<organism evidence="1 2">
    <name type="scientific">Meloidogyne enterolobii</name>
    <name type="common">Root-knot nematode worm</name>
    <name type="synonym">Meloidogyne mayaguensis</name>
    <dbReference type="NCBI Taxonomy" id="390850"/>
    <lineage>
        <taxon>Eukaryota</taxon>
        <taxon>Metazoa</taxon>
        <taxon>Ecdysozoa</taxon>
        <taxon>Nematoda</taxon>
        <taxon>Chromadorea</taxon>
        <taxon>Rhabditida</taxon>
        <taxon>Tylenchina</taxon>
        <taxon>Tylenchomorpha</taxon>
        <taxon>Tylenchoidea</taxon>
        <taxon>Meloidogynidae</taxon>
        <taxon>Meloidogyninae</taxon>
        <taxon>Meloidogyne</taxon>
    </lineage>
</organism>